<organism evidence="1 2">
    <name type="scientific">Clarias magur</name>
    <name type="common">Asian catfish</name>
    <name type="synonym">Macropteronotus magur</name>
    <dbReference type="NCBI Taxonomy" id="1594786"/>
    <lineage>
        <taxon>Eukaryota</taxon>
        <taxon>Metazoa</taxon>
        <taxon>Chordata</taxon>
        <taxon>Craniata</taxon>
        <taxon>Vertebrata</taxon>
        <taxon>Euteleostomi</taxon>
        <taxon>Actinopterygii</taxon>
        <taxon>Neopterygii</taxon>
        <taxon>Teleostei</taxon>
        <taxon>Ostariophysi</taxon>
        <taxon>Siluriformes</taxon>
        <taxon>Clariidae</taxon>
        <taxon>Clarias</taxon>
    </lineage>
</organism>
<keyword evidence="2" id="KW-1185">Reference proteome</keyword>
<dbReference type="EMBL" id="QNUK01001645">
    <property type="protein sequence ID" value="KAF5880119.1"/>
    <property type="molecule type" value="Genomic_DNA"/>
</dbReference>
<proteinExistence type="predicted"/>
<protein>
    <submittedName>
        <fullName evidence="1">Breast cancer type 2 susceptibility protein</fullName>
    </submittedName>
</protein>
<evidence type="ECO:0000313" key="1">
    <source>
        <dbReference type="EMBL" id="KAF5880119.1"/>
    </source>
</evidence>
<sequence length="60" mass="6610">MGPSVYLSSFPLSPCLTIAPLCLSHLKFCLSRVPSPSNYSLFYSSVLSEYKETLHLKANA</sequence>
<comment type="caution">
    <text evidence="1">The sequence shown here is derived from an EMBL/GenBank/DDBJ whole genome shotgun (WGS) entry which is preliminary data.</text>
</comment>
<reference evidence="1" key="1">
    <citation type="submission" date="2020-07" db="EMBL/GenBank/DDBJ databases">
        <title>Clarias magur genome sequencing, assembly and annotation.</title>
        <authorList>
            <person name="Kushwaha B."/>
            <person name="Kumar R."/>
            <person name="Das P."/>
            <person name="Joshi C.G."/>
            <person name="Kumar D."/>
            <person name="Nagpure N.S."/>
            <person name="Pandey M."/>
            <person name="Agarwal S."/>
            <person name="Srivastava S."/>
            <person name="Singh M."/>
            <person name="Sahoo L."/>
            <person name="Jayasankar P."/>
            <person name="Meher P.K."/>
            <person name="Koringa P.G."/>
            <person name="Iquebal M.A."/>
            <person name="Das S.P."/>
            <person name="Bit A."/>
            <person name="Patnaik S."/>
            <person name="Patel N."/>
            <person name="Shah T.M."/>
            <person name="Hinsu A."/>
            <person name="Jena J.K."/>
        </authorList>
    </citation>
    <scope>NUCLEOTIDE SEQUENCE</scope>
    <source>
        <strain evidence="1">CIFAMagur01</strain>
        <tissue evidence="1">Testis</tissue>
    </source>
</reference>
<evidence type="ECO:0000313" key="2">
    <source>
        <dbReference type="Proteomes" id="UP000727407"/>
    </source>
</evidence>
<dbReference type="Proteomes" id="UP000727407">
    <property type="component" value="Unassembled WGS sequence"/>
</dbReference>
<gene>
    <name evidence="1" type="primary">Brca2</name>
    <name evidence="1" type="ORF">DAT39_023380</name>
</gene>
<dbReference type="AlphaFoldDB" id="A0A8J4T9V9"/>
<accession>A0A8J4T9V9</accession>
<name>A0A8J4T9V9_CLAMG</name>